<keyword evidence="1" id="KW-1133">Transmembrane helix</keyword>
<dbReference type="EMBL" id="JASNVW010000002">
    <property type="protein sequence ID" value="MDK6028687.1"/>
    <property type="molecule type" value="Genomic_DNA"/>
</dbReference>
<feature type="transmembrane region" description="Helical" evidence="1">
    <location>
        <begin position="100"/>
        <end position="118"/>
    </location>
</feature>
<dbReference type="AlphaFoldDB" id="A0ABD4Z5V5"/>
<protein>
    <submittedName>
        <fullName evidence="2">Uncharacterized protein</fullName>
    </submittedName>
</protein>
<feature type="transmembrane region" description="Helical" evidence="1">
    <location>
        <begin position="66"/>
        <end position="94"/>
    </location>
</feature>
<sequence>MKITKMVYESMPGIVLMVIGLGIAYLNHVSVSLTPLLSILITFIVAGVASKAILKNALRRFYTWRLFDVVSPLLFSIPLTLILHTGYVYAYMYIGEVSEMSSSMLIGLGIFLLAYPILKVM</sequence>
<accession>A0ABD4Z5V5</accession>
<keyword evidence="1" id="KW-0472">Membrane</keyword>
<gene>
    <name evidence="2" type="ORF">QPL79_04870</name>
</gene>
<evidence type="ECO:0000313" key="2">
    <source>
        <dbReference type="EMBL" id="MDK6028687.1"/>
    </source>
</evidence>
<evidence type="ECO:0000256" key="1">
    <source>
        <dbReference type="SAM" id="Phobius"/>
    </source>
</evidence>
<organism evidence="2 3">
    <name type="scientific">Ignisphaera cupida</name>
    <dbReference type="NCBI Taxonomy" id="3050454"/>
    <lineage>
        <taxon>Archaea</taxon>
        <taxon>Thermoproteota</taxon>
        <taxon>Thermoprotei</taxon>
        <taxon>Desulfurococcales</taxon>
        <taxon>Desulfurococcaceae</taxon>
        <taxon>Ignisphaera</taxon>
    </lineage>
</organism>
<dbReference type="RefSeq" id="WP_285273662.1">
    <property type="nucleotide sequence ID" value="NZ_JASNVW010000002.1"/>
</dbReference>
<dbReference type="Proteomes" id="UP001529235">
    <property type="component" value="Unassembled WGS sequence"/>
</dbReference>
<evidence type="ECO:0000313" key="3">
    <source>
        <dbReference type="Proteomes" id="UP001529235"/>
    </source>
</evidence>
<name>A0ABD4Z5V5_9CREN</name>
<feature type="transmembrane region" description="Helical" evidence="1">
    <location>
        <begin position="7"/>
        <end position="26"/>
    </location>
</feature>
<feature type="transmembrane region" description="Helical" evidence="1">
    <location>
        <begin position="32"/>
        <end position="54"/>
    </location>
</feature>
<proteinExistence type="predicted"/>
<keyword evidence="1" id="KW-0812">Transmembrane</keyword>
<keyword evidence="3" id="KW-1185">Reference proteome</keyword>
<comment type="caution">
    <text evidence="2">The sequence shown here is derived from an EMBL/GenBank/DDBJ whole genome shotgun (WGS) entry which is preliminary data.</text>
</comment>
<reference evidence="2 3" key="1">
    <citation type="submission" date="2023-05" db="EMBL/GenBank/DDBJ databases">
        <title>A new hyperthermophilic archaea 'Ignisphaera cupida' sp. nov. and description of the family 'Ignisphaeraceae' fam. nov.</title>
        <authorList>
            <person name="Podosokorskaya O.A."/>
            <person name="Elcheninov A.G."/>
            <person name="Klukina A."/>
            <person name="Merkel A.Y."/>
        </authorList>
    </citation>
    <scope>NUCLEOTIDE SEQUENCE [LARGE SCALE GENOMIC DNA]</scope>
    <source>
        <strain evidence="2 3">4213-co</strain>
    </source>
</reference>